<dbReference type="InterPro" id="IPR027417">
    <property type="entry name" value="P-loop_NTPase"/>
</dbReference>
<keyword evidence="6" id="KW-0067">ATP-binding</keyword>
<proteinExistence type="predicted"/>
<keyword evidence="2" id="KW-0813">Transport</keyword>
<gene>
    <name evidence="6" type="primary">fhuC_3</name>
    <name evidence="6" type="ORF">KOLFYP65_03689</name>
</gene>
<name>A0A6N3DUF6_KLEOX</name>
<accession>A0A6N3DUF6</accession>
<dbReference type="Gene3D" id="3.40.50.300">
    <property type="entry name" value="P-loop containing nucleotide triphosphate hydrolases"/>
    <property type="match status" value="1"/>
</dbReference>
<organism evidence="6">
    <name type="scientific">Klebsiella oxytoca</name>
    <dbReference type="NCBI Taxonomy" id="571"/>
    <lineage>
        <taxon>Bacteria</taxon>
        <taxon>Pseudomonadati</taxon>
        <taxon>Pseudomonadota</taxon>
        <taxon>Gammaproteobacteria</taxon>
        <taxon>Enterobacterales</taxon>
        <taxon>Enterobacteriaceae</taxon>
        <taxon>Klebsiella/Raoultella group</taxon>
        <taxon>Klebsiella</taxon>
    </lineage>
</organism>
<dbReference type="GO" id="GO:0005886">
    <property type="term" value="C:plasma membrane"/>
    <property type="evidence" value="ECO:0007669"/>
    <property type="project" value="UniProtKB-SubCell"/>
</dbReference>
<reference evidence="6" key="1">
    <citation type="submission" date="2019-11" db="EMBL/GenBank/DDBJ databases">
        <authorList>
            <person name="Feng L."/>
        </authorList>
    </citation>
    <scope>NUCLEOTIDE SEQUENCE</scope>
    <source>
        <strain evidence="6">KOxytocaLFYP65</strain>
    </source>
</reference>
<keyword evidence="6" id="KW-0378">Hydrolase</keyword>
<dbReference type="EMBL" id="CACRTM010000026">
    <property type="protein sequence ID" value="VYU31364.1"/>
    <property type="molecule type" value="Genomic_DNA"/>
</dbReference>
<dbReference type="EC" id="3.6.3.34" evidence="6"/>
<keyword evidence="5" id="KW-0472">Membrane</keyword>
<evidence type="ECO:0000256" key="4">
    <source>
        <dbReference type="ARBA" id="ARBA00023065"/>
    </source>
</evidence>
<evidence type="ECO:0000256" key="2">
    <source>
        <dbReference type="ARBA" id="ARBA00022448"/>
    </source>
</evidence>
<protein>
    <submittedName>
        <fullName evidence="6">Iron(3+)-hydroxamate import ATP-binding protein FhuC</fullName>
        <ecNumber evidence="6">3.6.3.34</ecNumber>
    </submittedName>
</protein>
<dbReference type="SUPFAM" id="SSF52540">
    <property type="entry name" value="P-loop containing nucleoside triphosphate hydrolases"/>
    <property type="match status" value="1"/>
</dbReference>
<dbReference type="AlphaFoldDB" id="A0A6N3DUF6"/>
<evidence type="ECO:0000256" key="3">
    <source>
        <dbReference type="ARBA" id="ARBA00022475"/>
    </source>
</evidence>
<dbReference type="GO" id="GO:0016787">
    <property type="term" value="F:hydrolase activity"/>
    <property type="evidence" value="ECO:0007669"/>
    <property type="project" value="UniProtKB-KW"/>
</dbReference>
<dbReference type="GO" id="GO:0006811">
    <property type="term" value="P:monoatomic ion transport"/>
    <property type="evidence" value="ECO:0007669"/>
    <property type="project" value="UniProtKB-KW"/>
</dbReference>
<dbReference type="GO" id="GO:0005524">
    <property type="term" value="F:ATP binding"/>
    <property type="evidence" value="ECO:0007669"/>
    <property type="project" value="UniProtKB-KW"/>
</dbReference>
<evidence type="ECO:0000256" key="1">
    <source>
        <dbReference type="ARBA" id="ARBA00004202"/>
    </source>
</evidence>
<evidence type="ECO:0000313" key="6">
    <source>
        <dbReference type="EMBL" id="VYU31364.1"/>
    </source>
</evidence>
<evidence type="ECO:0000256" key="5">
    <source>
        <dbReference type="ARBA" id="ARBA00023136"/>
    </source>
</evidence>
<sequence length="118" mass="13726">MKPFRHVFFIWGWPLLAQDNPLVLLDEPTTWLDINHQVELLKLMRELQTMGKTVVTVLHDLNQASRYCDHLVVLEGGQVQAQGLAETVLTPEMLREIFHLEAEIYPEPVSRRPMRVVK</sequence>
<keyword evidence="6" id="KW-0547">Nucleotide-binding</keyword>
<dbReference type="PANTHER" id="PTHR42771">
    <property type="entry name" value="IRON(3+)-HYDROXAMATE IMPORT ATP-BINDING PROTEIN FHUC"/>
    <property type="match status" value="1"/>
</dbReference>
<dbReference type="PANTHER" id="PTHR42771:SF12">
    <property type="entry name" value="FE(3+) DICITRATE TRANSPORT ATP-BINDING PROTEIN FECE-RELATED"/>
    <property type="match status" value="1"/>
</dbReference>
<keyword evidence="4" id="KW-0406">Ion transport</keyword>
<keyword evidence="3" id="KW-1003">Cell membrane</keyword>
<comment type="subcellular location">
    <subcellularLocation>
        <location evidence="1">Cell membrane</location>
        <topology evidence="1">Peripheral membrane protein</topology>
    </subcellularLocation>
</comment>
<dbReference type="InterPro" id="IPR051535">
    <property type="entry name" value="Siderophore_ABC-ATPase"/>
</dbReference>